<protein>
    <submittedName>
        <fullName evidence="1">Uncharacterized protein</fullName>
    </submittedName>
</protein>
<evidence type="ECO:0000313" key="2">
    <source>
        <dbReference type="Proteomes" id="UP001215280"/>
    </source>
</evidence>
<dbReference type="Proteomes" id="UP001215280">
    <property type="component" value="Unassembled WGS sequence"/>
</dbReference>
<evidence type="ECO:0000313" key="1">
    <source>
        <dbReference type="EMBL" id="KAJ7766999.1"/>
    </source>
</evidence>
<gene>
    <name evidence="1" type="ORF">DFH07DRAFT_769674</name>
</gene>
<keyword evidence="2" id="KW-1185">Reference proteome</keyword>
<organism evidence="1 2">
    <name type="scientific">Mycena maculata</name>
    <dbReference type="NCBI Taxonomy" id="230809"/>
    <lineage>
        <taxon>Eukaryota</taxon>
        <taxon>Fungi</taxon>
        <taxon>Dikarya</taxon>
        <taxon>Basidiomycota</taxon>
        <taxon>Agaricomycotina</taxon>
        <taxon>Agaricomycetes</taxon>
        <taxon>Agaricomycetidae</taxon>
        <taxon>Agaricales</taxon>
        <taxon>Marasmiineae</taxon>
        <taxon>Mycenaceae</taxon>
        <taxon>Mycena</taxon>
    </lineage>
</organism>
<dbReference type="EMBL" id="JARJLG010000031">
    <property type="protein sequence ID" value="KAJ7766999.1"/>
    <property type="molecule type" value="Genomic_DNA"/>
</dbReference>
<sequence length="134" mass="15260">MASVGHTPVKCHEPTVVAFARSFSHVDLDLAGRNTFPVVQHWTHNERVVCRVYVVYTWAGSEIKDVLVICKHTRTGTYFSAQSAVAWTPGVLPNHRPEFPMKMFSYTMTALLITQDTGQWALGLRIHYIQYKTH</sequence>
<proteinExistence type="predicted"/>
<comment type="caution">
    <text evidence="1">The sequence shown here is derived from an EMBL/GenBank/DDBJ whole genome shotgun (WGS) entry which is preliminary data.</text>
</comment>
<dbReference type="AlphaFoldDB" id="A0AAD7JKU2"/>
<name>A0AAD7JKU2_9AGAR</name>
<reference evidence="1" key="1">
    <citation type="submission" date="2023-03" db="EMBL/GenBank/DDBJ databases">
        <title>Massive genome expansion in bonnet fungi (Mycena s.s.) driven by repeated elements and novel gene families across ecological guilds.</title>
        <authorList>
            <consortium name="Lawrence Berkeley National Laboratory"/>
            <person name="Harder C.B."/>
            <person name="Miyauchi S."/>
            <person name="Viragh M."/>
            <person name="Kuo A."/>
            <person name="Thoen E."/>
            <person name="Andreopoulos B."/>
            <person name="Lu D."/>
            <person name="Skrede I."/>
            <person name="Drula E."/>
            <person name="Henrissat B."/>
            <person name="Morin E."/>
            <person name="Kohler A."/>
            <person name="Barry K."/>
            <person name="LaButti K."/>
            <person name="Morin E."/>
            <person name="Salamov A."/>
            <person name="Lipzen A."/>
            <person name="Mereny Z."/>
            <person name="Hegedus B."/>
            <person name="Baldrian P."/>
            <person name="Stursova M."/>
            <person name="Weitz H."/>
            <person name="Taylor A."/>
            <person name="Grigoriev I.V."/>
            <person name="Nagy L.G."/>
            <person name="Martin F."/>
            <person name="Kauserud H."/>
        </authorList>
    </citation>
    <scope>NUCLEOTIDE SEQUENCE</scope>
    <source>
        <strain evidence="1">CBHHK188m</strain>
    </source>
</reference>
<accession>A0AAD7JKU2</accession>